<reference evidence="3" key="1">
    <citation type="journal article" date="2014" name="Int. J. Syst. Evol. Microbiol.">
        <title>Complete genome sequence of Corynebacterium casei LMG S-19264T (=DSM 44701T), isolated from a smear-ripened cheese.</title>
        <authorList>
            <consortium name="US DOE Joint Genome Institute (JGI-PGF)"/>
            <person name="Walter F."/>
            <person name="Albersmeier A."/>
            <person name="Kalinowski J."/>
            <person name="Ruckert C."/>
        </authorList>
    </citation>
    <scope>NUCLEOTIDE SEQUENCE</scope>
    <source>
        <strain evidence="3">CGMCC 1.15447</strain>
    </source>
</reference>
<dbReference type="Proteomes" id="UP000648801">
    <property type="component" value="Unassembled WGS sequence"/>
</dbReference>
<comment type="caution">
    <text evidence="3">The sequence shown here is derived from an EMBL/GenBank/DDBJ whole genome shotgun (WGS) entry which is preliminary data.</text>
</comment>
<evidence type="ECO:0000259" key="2">
    <source>
        <dbReference type="Pfam" id="PF06439"/>
    </source>
</evidence>
<proteinExistence type="predicted"/>
<reference evidence="3" key="2">
    <citation type="submission" date="2020-09" db="EMBL/GenBank/DDBJ databases">
        <authorList>
            <person name="Sun Q."/>
            <person name="Zhou Y."/>
        </authorList>
    </citation>
    <scope>NUCLEOTIDE SEQUENCE</scope>
    <source>
        <strain evidence="3">CGMCC 1.15447</strain>
    </source>
</reference>
<evidence type="ECO:0000256" key="1">
    <source>
        <dbReference type="SAM" id="SignalP"/>
    </source>
</evidence>
<evidence type="ECO:0000313" key="4">
    <source>
        <dbReference type="Proteomes" id="UP000648801"/>
    </source>
</evidence>
<feature type="chain" id="PRO_5036780562" evidence="1">
    <location>
        <begin position="25"/>
        <end position="278"/>
    </location>
</feature>
<evidence type="ECO:0000313" key="3">
    <source>
        <dbReference type="EMBL" id="GGA65850.1"/>
    </source>
</evidence>
<keyword evidence="1" id="KW-0732">Signal</keyword>
<dbReference type="AlphaFoldDB" id="A0A916RRS7"/>
<keyword evidence="4" id="KW-1185">Reference proteome</keyword>
<dbReference type="InterPro" id="IPR010496">
    <property type="entry name" value="AL/BT2_dom"/>
</dbReference>
<sequence length="278" mass="30375">MYANRMNRALSLIALLAVASITGAQSLAQAPGATKPKPEATEFYQPVPPVVTPAATVGNPPSDAIILFDGTDTHQWVAAKDGTTPADWEVHDGVMTVKKGGVGNIETRQKFKDYQLHLEWKIPASIEGKGQARGNSGVFLASTGPGDAGYELQILDSYNNETYTNGMLGSLYKQSTPLANAARKPGEWSSYDIIWTAPRFNPDGTLKTPAYATVFENGVLVDDHFQLKGQTLYIGQPFYKAYDTAPIKLQAHGDKSEPISFRNIWVREVNHWNAEPHN</sequence>
<name>A0A916RRS7_9BACT</name>
<gene>
    <name evidence="3" type="ORF">GCM10011507_16780</name>
</gene>
<dbReference type="EMBL" id="BMJB01000001">
    <property type="protein sequence ID" value="GGA65850.1"/>
    <property type="molecule type" value="Genomic_DNA"/>
</dbReference>
<protein>
    <submittedName>
        <fullName evidence="3">Endo-1,3-1,4-beta glucanase-related protein</fullName>
    </submittedName>
</protein>
<feature type="domain" description="3-keto-alpha-glucoside-1,2-lyase/3-keto-2-hydroxy-glucal hydratase" evidence="2">
    <location>
        <begin position="64"/>
        <end position="267"/>
    </location>
</feature>
<accession>A0A916RRS7</accession>
<feature type="signal peptide" evidence="1">
    <location>
        <begin position="1"/>
        <end position="24"/>
    </location>
</feature>
<dbReference type="Pfam" id="PF06439">
    <property type="entry name" value="3keto-disac_hyd"/>
    <property type="match status" value="1"/>
</dbReference>
<dbReference type="GO" id="GO:0016787">
    <property type="term" value="F:hydrolase activity"/>
    <property type="evidence" value="ECO:0007669"/>
    <property type="project" value="InterPro"/>
</dbReference>
<organism evidence="3 4">
    <name type="scientific">Edaphobacter acidisoli</name>
    <dbReference type="NCBI Taxonomy" id="2040573"/>
    <lineage>
        <taxon>Bacteria</taxon>
        <taxon>Pseudomonadati</taxon>
        <taxon>Acidobacteriota</taxon>
        <taxon>Terriglobia</taxon>
        <taxon>Terriglobales</taxon>
        <taxon>Acidobacteriaceae</taxon>
        <taxon>Edaphobacter</taxon>
    </lineage>
</organism>
<dbReference type="Gene3D" id="2.60.120.560">
    <property type="entry name" value="Exo-inulinase, domain 1"/>
    <property type="match status" value="1"/>
</dbReference>